<reference evidence="2" key="1">
    <citation type="submission" date="2019-09" db="EMBL/GenBank/DDBJ databases">
        <title>Antimicrobial potential of Antarctic Bacteria.</title>
        <authorList>
            <person name="Benaud N."/>
            <person name="Edwards R.J."/>
            <person name="Ferrari B.C."/>
        </authorList>
    </citation>
    <scope>NUCLEOTIDE SEQUENCE [LARGE SCALE GENOMIC DNA]</scope>
    <source>
        <strain evidence="2">INR9</strain>
    </source>
</reference>
<gene>
    <name evidence="1" type="ORF">F1C12_09690</name>
</gene>
<proteinExistence type="predicted"/>
<sequence length="187" mass="20730">MTSTFDLLLAHADEIRTASETTWEHDTDAADHATTYCEQWGVQRRDVHMFAALRQSKLLREAFSEKFDALPEVDDFEDFVNQLINVIDPHIDFDSLAKRVGSFVREYLPAGVVVTAPSVGYTFDDASVVLSHPSAPGVTCELHLSGEDASPEEILSAAAVALETWWYEVVGEPDLVEVAAMTAEQRE</sequence>
<accession>A0A7G6YA59</accession>
<evidence type="ECO:0000313" key="2">
    <source>
        <dbReference type="Proteomes" id="UP000515511"/>
    </source>
</evidence>
<dbReference type="EMBL" id="CP043641">
    <property type="protein sequence ID" value="QNE35374.1"/>
    <property type="molecule type" value="Genomic_DNA"/>
</dbReference>
<organism evidence="1 2">
    <name type="scientific">Leifsonia shinshuensis</name>
    <dbReference type="NCBI Taxonomy" id="150026"/>
    <lineage>
        <taxon>Bacteria</taxon>
        <taxon>Bacillati</taxon>
        <taxon>Actinomycetota</taxon>
        <taxon>Actinomycetes</taxon>
        <taxon>Micrococcales</taxon>
        <taxon>Microbacteriaceae</taxon>
        <taxon>Leifsonia</taxon>
    </lineage>
</organism>
<dbReference type="KEGG" id="lse:F1C12_09690"/>
<protein>
    <submittedName>
        <fullName evidence="1">Uncharacterized protein</fullName>
    </submittedName>
</protein>
<dbReference type="RefSeq" id="WP_185278535.1">
    <property type="nucleotide sequence ID" value="NZ_CP043641.1"/>
</dbReference>
<dbReference type="AlphaFoldDB" id="A0A7G6YA59"/>
<evidence type="ECO:0000313" key="1">
    <source>
        <dbReference type="EMBL" id="QNE35374.1"/>
    </source>
</evidence>
<name>A0A7G6YA59_9MICO</name>
<dbReference type="Proteomes" id="UP000515511">
    <property type="component" value="Chromosome"/>
</dbReference>